<dbReference type="EMBL" id="CM042887">
    <property type="protein sequence ID" value="KAI4330960.1"/>
    <property type="molecule type" value="Genomic_DNA"/>
</dbReference>
<gene>
    <name evidence="1" type="ORF">MLD38_029196</name>
</gene>
<comment type="caution">
    <text evidence="1">The sequence shown here is derived from an EMBL/GenBank/DDBJ whole genome shotgun (WGS) entry which is preliminary data.</text>
</comment>
<dbReference type="Proteomes" id="UP001057402">
    <property type="component" value="Chromosome 8"/>
</dbReference>
<evidence type="ECO:0000313" key="1">
    <source>
        <dbReference type="EMBL" id="KAI4330960.1"/>
    </source>
</evidence>
<keyword evidence="2" id="KW-1185">Reference proteome</keyword>
<reference evidence="2" key="1">
    <citation type="journal article" date="2023" name="Front. Plant Sci.">
        <title>Chromosomal-level genome assembly of Melastoma candidum provides insights into trichome evolution.</title>
        <authorList>
            <person name="Zhong Y."/>
            <person name="Wu W."/>
            <person name="Sun C."/>
            <person name="Zou P."/>
            <person name="Liu Y."/>
            <person name="Dai S."/>
            <person name="Zhou R."/>
        </authorList>
    </citation>
    <scope>NUCLEOTIDE SEQUENCE [LARGE SCALE GENOMIC DNA]</scope>
</reference>
<sequence length="154" mass="15908">METIGEESGQTRSGIEGGTTLLDDMASAVDGGSISSNQQERMCGTAEKCRAAGMPIGVTDVGSPYGIMGAFSALMGQQLADRGYGHDIRNRLTGNSGIEALFSGVPGIEVSRGNAGDYFIGPGLEELFERLATTDHRGGTPSAAKSSIDAMPIF</sequence>
<name>A0ACB9N454_9MYRT</name>
<evidence type="ECO:0000313" key="2">
    <source>
        <dbReference type="Proteomes" id="UP001057402"/>
    </source>
</evidence>
<organism evidence="1 2">
    <name type="scientific">Melastoma candidum</name>
    <dbReference type="NCBI Taxonomy" id="119954"/>
    <lineage>
        <taxon>Eukaryota</taxon>
        <taxon>Viridiplantae</taxon>
        <taxon>Streptophyta</taxon>
        <taxon>Embryophyta</taxon>
        <taxon>Tracheophyta</taxon>
        <taxon>Spermatophyta</taxon>
        <taxon>Magnoliopsida</taxon>
        <taxon>eudicotyledons</taxon>
        <taxon>Gunneridae</taxon>
        <taxon>Pentapetalae</taxon>
        <taxon>rosids</taxon>
        <taxon>malvids</taxon>
        <taxon>Myrtales</taxon>
        <taxon>Melastomataceae</taxon>
        <taxon>Melastomatoideae</taxon>
        <taxon>Melastomateae</taxon>
        <taxon>Melastoma</taxon>
    </lineage>
</organism>
<protein>
    <submittedName>
        <fullName evidence="1">Uncharacterized protein</fullName>
    </submittedName>
</protein>
<accession>A0ACB9N454</accession>
<proteinExistence type="predicted"/>